<keyword evidence="5" id="KW-0539">Nucleus</keyword>
<keyword evidence="8" id="KW-1185">Reference proteome</keyword>
<comment type="similarity">
    <text evidence="2">Belongs to the importin beta family.</text>
</comment>
<feature type="domain" description="Importin N-terminal" evidence="6">
    <location>
        <begin position="46"/>
        <end position="111"/>
    </location>
</feature>
<dbReference type="GO" id="GO:0006606">
    <property type="term" value="P:protein import into nucleus"/>
    <property type="evidence" value="ECO:0000318"/>
    <property type="project" value="GO_Central"/>
</dbReference>
<proteinExistence type="inferred from homology"/>
<dbReference type="GO" id="GO:0005737">
    <property type="term" value="C:cytoplasm"/>
    <property type="evidence" value="ECO:0000318"/>
    <property type="project" value="GO_Central"/>
</dbReference>
<dbReference type="Pfam" id="PF08389">
    <property type="entry name" value="Xpo1"/>
    <property type="match status" value="1"/>
</dbReference>
<dbReference type="OrthoDB" id="2016913at2759"/>
<dbReference type="GeneID" id="10506563"/>
<dbReference type="OMA" id="DISGWYQ"/>
<sequence>MNLTNINEGNSNENIDESQFTIEKVEGILRSFYFPQNNDYSNLPRIQEWLMLFQRSFSAWSIAPLLLSSNVREIQYFGASTIENKIKTSWLSLNTELKVEFLDRLLVFLKTQLSNCSTISITRLCLAVSVIACHSTPDLWSNPILDVLQFSFPDINNLDQFNPNLINLTLELLTIFPEELLNADYITQEKRNKVGSLFGKYSPKVFEVISKIMTLPHNQQTTAFKKLSLKSFKSWILFDCSPKEYLVDSQILTTCFEAVSSNLLLVEDFLMVLDELFTLMGGKIFRSYSNSFDSILEKILSIFPQIYMLALKEENQIFNQIFLLFTHIAENHIKLLLKNPKLSSGYFKALVEMALKGDFETCELLAPVVTEIVSLSDKSDISGWYQFLLEIVEIFRLKSMYPIDQDISSLYLEDQEKFFAFRQIAGDVLLDIFAILENQVLQQLLNQLWSDIQSYPNKQTCWQSIESTVYLLGCLSEGITENVDFIPQLFSLLGQLPIQSTPLIKSTMILAGKYSNLMDKSTQFLEKIVRDFFPAFTNPDLKSVASQSFLSISKNPKCAQLLSTGINQLIELCSPVLLKNNKVIIDEPSNFFIIEALLYIVSVLPTKSDILNYSTQLLSPFILYMKHYSILSQQEQPNEKPNTQLLLSSLNLLTDFCKVYDDGGEQTLTDEEQKEKDDINRPVYQIINHIISINGDLLGLKKLDNSIIEAISIFYKKAILISYNSNIAEINRQLTMAFNHTPLSIVLNSLSMSIASLPNQQPFGFLVESLALITNKMVDIWKNPSKQDNPKKHADFETINQQQKQNQSFLASTNLNEFLNFNLSIYPDITKEFFSLIGQYIKYNVNSIPSGVISYLFSIVLANITNINDKITARACLSFLSITITKTKEMKDETNWQSFFAEVNNWFTIHGDILIRQILFSAGGGAPRSQIQFVAEVIASLTSSYPDLFRQSALKILSVDGFPSNHITKDQKEKFLNSLMSYRNKKLPTKIIQDFSLVSLGISNKTI</sequence>
<dbReference type="PANTHER" id="PTHR12363">
    <property type="entry name" value="TRANSPORTIN 3 AND IMPORTIN 13"/>
    <property type="match status" value="1"/>
</dbReference>
<dbReference type="RefSeq" id="XP_003284664.1">
    <property type="nucleotide sequence ID" value="XM_003284616.1"/>
</dbReference>
<dbReference type="SUPFAM" id="SSF48371">
    <property type="entry name" value="ARM repeat"/>
    <property type="match status" value="1"/>
</dbReference>
<dbReference type="InParanoid" id="F0ZB72"/>
<dbReference type="Gene3D" id="1.25.10.10">
    <property type="entry name" value="Leucine-rich Repeat Variant"/>
    <property type="match status" value="1"/>
</dbReference>
<keyword evidence="4" id="KW-0677">Repeat</keyword>
<evidence type="ECO:0000256" key="1">
    <source>
        <dbReference type="ARBA" id="ARBA00004123"/>
    </source>
</evidence>
<dbReference type="InterPro" id="IPR051345">
    <property type="entry name" value="Importin_beta-like_NTR"/>
</dbReference>
<evidence type="ECO:0000256" key="4">
    <source>
        <dbReference type="ARBA" id="ARBA00022737"/>
    </source>
</evidence>
<dbReference type="EMBL" id="GL870969">
    <property type="protein sequence ID" value="EGC38770.1"/>
    <property type="molecule type" value="Genomic_DNA"/>
</dbReference>
<reference evidence="8" key="1">
    <citation type="journal article" date="2011" name="Genome Biol.">
        <title>Comparative genomics of the social amoebae Dictyostelium discoideum and Dictyostelium purpureum.</title>
        <authorList>
            <consortium name="US DOE Joint Genome Institute (JGI-PGF)"/>
            <person name="Sucgang R."/>
            <person name="Kuo A."/>
            <person name="Tian X."/>
            <person name="Salerno W."/>
            <person name="Parikh A."/>
            <person name="Feasley C.L."/>
            <person name="Dalin E."/>
            <person name="Tu H."/>
            <person name="Huang E."/>
            <person name="Barry K."/>
            <person name="Lindquist E."/>
            <person name="Shapiro H."/>
            <person name="Bruce D."/>
            <person name="Schmutz J."/>
            <person name="Salamov A."/>
            <person name="Fey P."/>
            <person name="Gaudet P."/>
            <person name="Anjard C."/>
            <person name="Babu M.M."/>
            <person name="Basu S."/>
            <person name="Bushmanova Y."/>
            <person name="van der Wel H."/>
            <person name="Katoh-Kurasawa M."/>
            <person name="Dinh C."/>
            <person name="Coutinho P.M."/>
            <person name="Saito T."/>
            <person name="Elias M."/>
            <person name="Schaap P."/>
            <person name="Kay R.R."/>
            <person name="Henrissat B."/>
            <person name="Eichinger L."/>
            <person name="Rivero F."/>
            <person name="Putnam N.H."/>
            <person name="West C.M."/>
            <person name="Loomis W.F."/>
            <person name="Chisholm R.L."/>
            <person name="Shaulsky G."/>
            <person name="Strassmann J.E."/>
            <person name="Queller D.C."/>
            <person name="Kuspa A."/>
            <person name="Grigoriev I.V."/>
        </authorList>
    </citation>
    <scope>NUCLEOTIDE SEQUENCE [LARGE SCALE GENOMIC DNA]</scope>
    <source>
        <strain evidence="8">QSDP1</strain>
    </source>
</reference>
<evidence type="ECO:0000259" key="6">
    <source>
        <dbReference type="SMART" id="SM00913"/>
    </source>
</evidence>
<dbReference type="InterPro" id="IPR001494">
    <property type="entry name" value="Importin-beta_N"/>
</dbReference>
<dbReference type="Proteomes" id="UP000001064">
    <property type="component" value="Unassembled WGS sequence"/>
</dbReference>
<dbReference type="InterPro" id="IPR011989">
    <property type="entry name" value="ARM-like"/>
</dbReference>
<comment type="subcellular location">
    <subcellularLocation>
        <location evidence="1">Nucleus</location>
    </subcellularLocation>
</comment>
<dbReference type="GO" id="GO:0031267">
    <property type="term" value="F:small GTPase binding"/>
    <property type="evidence" value="ECO:0007669"/>
    <property type="project" value="InterPro"/>
</dbReference>
<dbReference type="SMART" id="SM00913">
    <property type="entry name" value="IBN_N"/>
    <property type="match status" value="1"/>
</dbReference>
<keyword evidence="3" id="KW-0813">Transport</keyword>
<accession>F0ZB72</accession>
<dbReference type="STRING" id="5786.F0ZB72"/>
<evidence type="ECO:0000256" key="5">
    <source>
        <dbReference type="ARBA" id="ARBA00023242"/>
    </source>
</evidence>
<evidence type="ECO:0000256" key="2">
    <source>
        <dbReference type="ARBA" id="ARBA00007991"/>
    </source>
</evidence>
<evidence type="ECO:0000313" key="7">
    <source>
        <dbReference type="EMBL" id="EGC38770.1"/>
    </source>
</evidence>
<dbReference type="InterPro" id="IPR016024">
    <property type="entry name" value="ARM-type_fold"/>
</dbReference>
<dbReference type="AlphaFoldDB" id="F0ZB72"/>
<dbReference type="eggNOG" id="KOG2022">
    <property type="taxonomic scope" value="Eukaryota"/>
</dbReference>
<evidence type="ECO:0000313" key="8">
    <source>
        <dbReference type="Proteomes" id="UP000001064"/>
    </source>
</evidence>
<dbReference type="PANTHER" id="PTHR12363:SF52">
    <property type="entry name" value="IMPORTIN-13 HOMOLOG A"/>
    <property type="match status" value="1"/>
</dbReference>
<dbReference type="Pfam" id="PF18806">
    <property type="entry name" value="Importin_rep_3"/>
    <property type="match status" value="1"/>
</dbReference>
<evidence type="ECO:0000256" key="3">
    <source>
        <dbReference type="ARBA" id="ARBA00022448"/>
    </source>
</evidence>
<dbReference type="InterPro" id="IPR040520">
    <property type="entry name" value="Importin_rep_3"/>
</dbReference>
<name>F0ZB72_DICPU</name>
<protein>
    <recommendedName>
        <fullName evidence="6">Importin N-terminal domain-containing protein</fullName>
    </recommendedName>
</protein>
<dbReference type="InterPro" id="IPR013598">
    <property type="entry name" value="Exportin-1/Importin-b-like"/>
</dbReference>
<gene>
    <name evidence="7" type="ORF">DICPUDRAFT_75625</name>
</gene>
<organism evidence="7 8">
    <name type="scientific">Dictyostelium purpureum</name>
    <name type="common">Slime mold</name>
    <dbReference type="NCBI Taxonomy" id="5786"/>
    <lineage>
        <taxon>Eukaryota</taxon>
        <taxon>Amoebozoa</taxon>
        <taxon>Evosea</taxon>
        <taxon>Eumycetozoa</taxon>
        <taxon>Dictyostelia</taxon>
        <taxon>Dictyosteliales</taxon>
        <taxon>Dictyosteliaceae</taxon>
        <taxon>Dictyostelium</taxon>
    </lineage>
</organism>
<dbReference type="FunCoup" id="F0ZB72">
    <property type="interactions" value="227"/>
</dbReference>
<dbReference type="VEuPathDB" id="AmoebaDB:DICPUDRAFT_75625"/>
<dbReference type="KEGG" id="dpp:DICPUDRAFT_75625"/>
<dbReference type="GO" id="GO:0005634">
    <property type="term" value="C:nucleus"/>
    <property type="evidence" value="ECO:0007669"/>
    <property type="project" value="UniProtKB-SubCell"/>
</dbReference>